<dbReference type="EMBL" id="DVKS01000016">
    <property type="protein sequence ID" value="HIT40662.1"/>
    <property type="molecule type" value="Genomic_DNA"/>
</dbReference>
<dbReference type="Gene3D" id="3.40.50.360">
    <property type="match status" value="1"/>
</dbReference>
<keyword evidence="5 7" id="KW-0288">FMN</keyword>
<dbReference type="GO" id="GO:0010181">
    <property type="term" value="F:FMN binding"/>
    <property type="evidence" value="ECO:0007669"/>
    <property type="project" value="UniProtKB-UniRule"/>
</dbReference>
<comment type="function">
    <text evidence="7">Low-potential electron donor to a number of redox enzymes.</text>
</comment>
<comment type="caution">
    <text evidence="9">The sequence shown here is derived from an EMBL/GenBank/DDBJ whole genome shotgun (WGS) entry which is preliminary data.</text>
</comment>
<dbReference type="PROSITE" id="PS00201">
    <property type="entry name" value="FLAVODOXIN"/>
    <property type="match status" value="1"/>
</dbReference>
<organism evidence="9 10">
    <name type="scientific">Candidatus Caccovicinus merdipullorum</name>
    <dbReference type="NCBI Taxonomy" id="2840724"/>
    <lineage>
        <taxon>Bacteria</taxon>
        <taxon>Bacillati</taxon>
        <taxon>Bacillota</taxon>
        <taxon>Clostridia</taxon>
        <taxon>Eubacteriales</taxon>
        <taxon>Candidatus Caccovicinus</taxon>
    </lineage>
</organism>
<proteinExistence type="inferred from homology"/>
<keyword evidence="3 7" id="KW-0813">Transport</keyword>
<dbReference type="GO" id="GO:0009055">
    <property type="term" value="F:electron transfer activity"/>
    <property type="evidence" value="ECO:0007669"/>
    <property type="project" value="UniProtKB-UniRule"/>
</dbReference>
<dbReference type="NCBIfam" id="TIGR01753">
    <property type="entry name" value="flav_short"/>
    <property type="match status" value="1"/>
</dbReference>
<evidence type="ECO:0000256" key="7">
    <source>
        <dbReference type="RuleBase" id="RU367037"/>
    </source>
</evidence>
<dbReference type="SUPFAM" id="SSF52218">
    <property type="entry name" value="Flavoproteins"/>
    <property type="match status" value="1"/>
</dbReference>
<dbReference type="GO" id="GO:0016651">
    <property type="term" value="F:oxidoreductase activity, acting on NAD(P)H"/>
    <property type="evidence" value="ECO:0007669"/>
    <property type="project" value="UniProtKB-ARBA"/>
</dbReference>
<name>A0A9D1KFN9_9FIRM</name>
<dbReference type="PANTHER" id="PTHR43717">
    <property type="entry name" value="ANAEROBIC NITRIC OXIDE REDUCTASE FLAVORUBREDOXIN"/>
    <property type="match status" value="1"/>
</dbReference>
<keyword evidence="4 7" id="KW-0285">Flavoprotein</keyword>
<dbReference type="InterPro" id="IPR001226">
    <property type="entry name" value="Flavodoxin_CS"/>
</dbReference>
<dbReference type="Pfam" id="PF00258">
    <property type="entry name" value="Flavodoxin_1"/>
    <property type="match status" value="1"/>
</dbReference>
<feature type="domain" description="Flavodoxin-like" evidence="8">
    <location>
        <begin position="4"/>
        <end position="141"/>
    </location>
</feature>
<comment type="cofactor">
    <cofactor evidence="1 7">
        <name>FMN</name>
        <dbReference type="ChEBI" id="CHEBI:58210"/>
    </cofactor>
</comment>
<evidence type="ECO:0000256" key="4">
    <source>
        <dbReference type="ARBA" id="ARBA00022630"/>
    </source>
</evidence>
<evidence type="ECO:0000256" key="5">
    <source>
        <dbReference type="ARBA" id="ARBA00022643"/>
    </source>
</evidence>
<reference evidence="9" key="1">
    <citation type="submission" date="2020-10" db="EMBL/GenBank/DDBJ databases">
        <authorList>
            <person name="Gilroy R."/>
        </authorList>
    </citation>
    <scope>NUCLEOTIDE SEQUENCE</scope>
    <source>
        <strain evidence="9">CHK123-3438</strain>
    </source>
</reference>
<accession>A0A9D1KFN9</accession>
<protein>
    <recommendedName>
        <fullName evidence="7">Flavodoxin</fullName>
    </recommendedName>
</protein>
<dbReference type="InterPro" id="IPR010087">
    <property type="entry name" value="Flav_short"/>
</dbReference>
<evidence type="ECO:0000259" key="8">
    <source>
        <dbReference type="PROSITE" id="PS50902"/>
    </source>
</evidence>
<evidence type="ECO:0000256" key="1">
    <source>
        <dbReference type="ARBA" id="ARBA00001917"/>
    </source>
</evidence>
<sequence>MSKIAVVYWSGTGNTEAMANFVAEGIREGGKEADVIVVDQAQASDLKDMPVFALGCPAMGAEQLEESVMEDFVTEVEGFAAGKTIGLFGSYGWGDGQWMRDWVERMQNAGAAVLGGEEAMCNEAPDEDAEAACVDLGKKLAAV</sequence>
<evidence type="ECO:0000313" key="9">
    <source>
        <dbReference type="EMBL" id="HIT40662.1"/>
    </source>
</evidence>
<dbReference type="InterPro" id="IPR008254">
    <property type="entry name" value="Flavodoxin/NO_synth"/>
</dbReference>
<dbReference type="AlphaFoldDB" id="A0A9D1KFN9"/>
<evidence type="ECO:0000256" key="3">
    <source>
        <dbReference type="ARBA" id="ARBA00022448"/>
    </source>
</evidence>
<dbReference type="Proteomes" id="UP000886860">
    <property type="component" value="Unassembled WGS sequence"/>
</dbReference>
<reference evidence="9" key="2">
    <citation type="journal article" date="2021" name="PeerJ">
        <title>Extensive microbial diversity within the chicken gut microbiome revealed by metagenomics and culture.</title>
        <authorList>
            <person name="Gilroy R."/>
            <person name="Ravi A."/>
            <person name="Getino M."/>
            <person name="Pursley I."/>
            <person name="Horton D.L."/>
            <person name="Alikhan N.F."/>
            <person name="Baker D."/>
            <person name="Gharbi K."/>
            <person name="Hall N."/>
            <person name="Watson M."/>
            <person name="Adriaenssens E.M."/>
            <person name="Foster-Nyarko E."/>
            <person name="Jarju S."/>
            <person name="Secka A."/>
            <person name="Antonio M."/>
            <person name="Oren A."/>
            <person name="Chaudhuri R.R."/>
            <person name="La Ragione R."/>
            <person name="Hildebrand F."/>
            <person name="Pallen M.J."/>
        </authorList>
    </citation>
    <scope>NUCLEOTIDE SEQUENCE</scope>
    <source>
        <strain evidence="9">CHK123-3438</strain>
    </source>
</reference>
<dbReference type="InterPro" id="IPR029039">
    <property type="entry name" value="Flavoprotein-like_sf"/>
</dbReference>
<dbReference type="PROSITE" id="PS50902">
    <property type="entry name" value="FLAVODOXIN_LIKE"/>
    <property type="match status" value="1"/>
</dbReference>
<gene>
    <name evidence="9" type="ORF">IAB60_00930</name>
</gene>
<dbReference type="PANTHER" id="PTHR43717:SF1">
    <property type="entry name" value="ANAEROBIC NITRIC OXIDE REDUCTASE FLAVORUBREDOXIN"/>
    <property type="match status" value="1"/>
</dbReference>
<evidence type="ECO:0000256" key="2">
    <source>
        <dbReference type="ARBA" id="ARBA00005267"/>
    </source>
</evidence>
<comment type="similarity">
    <text evidence="2 7">Belongs to the flavodoxin family.</text>
</comment>
<evidence type="ECO:0000313" key="10">
    <source>
        <dbReference type="Proteomes" id="UP000886860"/>
    </source>
</evidence>
<evidence type="ECO:0000256" key="6">
    <source>
        <dbReference type="ARBA" id="ARBA00022982"/>
    </source>
</evidence>
<keyword evidence="6 7" id="KW-0249">Electron transport</keyword>